<protein>
    <submittedName>
        <fullName evidence="2">Uncharacterized protein</fullName>
    </submittedName>
</protein>
<reference evidence="2 3" key="1">
    <citation type="submission" date="2023-06" db="EMBL/GenBank/DDBJ databases">
        <title>Black Yeasts Isolated from many extreme environments.</title>
        <authorList>
            <person name="Coleine C."/>
            <person name="Stajich J.E."/>
            <person name="Selbmann L."/>
        </authorList>
    </citation>
    <scope>NUCLEOTIDE SEQUENCE [LARGE SCALE GENOMIC DNA]</scope>
    <source>
        <strain evidence="2 3">CCFEE 5887</strain>
    </source>
</reference>
<feature type="region of interest" description="Disordered" evidence="1">
    <location>
        <begin position="68"/>
        <end position="88"/>
    </location>
</feature>
<evidence type="ECO:0000313" key="3">
    <source>
        <dbReference type="Proteomes" id="UP001345827"/>
    </source>
</evidence>
<name>A0AAV9PZR6_9PEZI</name>
<dbReference type="AlphaFoldDB" id="A0AAV9PZR6"/>
<sequence>MVERSAKTDMKEQLAAFGIGKERKKPPFSHLNFTAIINTEHSAGLAGLRPDFRPAMTDLVLRYWFSTPPSTPPMSGRSYQLDTEAARR</sequence>
<organism evidence="2 3">
    <name type="scientific">Vermiconidia calcicola</name>
    <dbReference type="NCBI Taxonomy" id="1690605"/>
    <lineage>
        <taxon>Eukaryota</taxon>
        <taxon>Fungi</taxon>
        <taxon>Dikarya</taxon>
        <taxon>Ascomycota</taxon>
        <taxon>Pezizomycotina</taxon>
        <taxon>Dothideomycetes</taxon>
        <taxon>Dothideomycetidae</taxon>
        <taxon>Mycosphaerellales</taxon>
        <taxon>Extremaceae</taxon>
        <taxon>Vermiconidia</taxon>
    </lineage>
</organism>
<dbReference type="EMBL" id="JAXLQG010000016">
    <property type="protein sequence ID" value="KAK5531878.1"/>
    <property type="molecule type" value="Genomic_DNA"/>
</dbReference>
<evidence type="ECO:0000313" key="2">
    <source>
        <dbReference type="EMBL" id="KAK5531878.1"/>
    </source>
</evidence>
<comment type="caution">
    <text evidence="2">The sequence shown here is derived from an EMBL/GenBank/DDBJ whole genome shotgun (WGS) entry which is preliminary data.</text>
</comment>
<gene>
    <name evidence="2" type="ORF">LTR25_008208</name>
</gene>
<evidence type="ECO:0000256" key="1">
    <source>
        <dbReference type="SAM" id="MobiDB-lite"/>
    </source>
</evidence>
<dbReference type="Proteomes" id="UP001345827">
    <property type="component" value="Unassembled WGS sequence"/>
</dbReference>
<proteinExistence type="predicted"/>
<keyword evidence="3" id="KW-1185">Reference proteome</keyword>
<accession>A0AAV9PZR6</accession>